<evidence type="ECO:0000313" key="4">
    <source>
        <dbReference type="Proteomes" id="UP001530293"/>
    </source>
</evidence>
<accession>A0ABD3MW41</accession>
<name>A0ABD3MW41_9STRA</name>
<dbReference type="PANTHER" id="PTHR21727">
    <property type="entry name" value="PHOSPHORYLATED CTD INTERACTING FACTOR 1"/>
    <property type="match status" value="1"/>
</dbReference>
<dbReference type="PANTHER" id="PTHR21727:SF0">
    <property type="entry name" value="MRNA (2'-O-METHYLADENOSINE-N(6)-)-METHYLTRANSFERASE"/>
    <property type="match status" value="1"/>
</dbReference>
<feature type="compositionally biased region" description="Basic residues" evidence="1">
    <location>
        <begin position="223"/>
        <end position="233"/>
    </location>
</feature>
<feature type="region of interest" description="Disordered" evidence="1">
    <location>
        <begin position="101"/>
        <end position="153"/>
    </location>
</feature>
<reference evidence="3 4" key="1">
    <citation type="submission" date="2024-10" db="EMBL/GenBank/DDBJ databases">
        <title>Updated reference genomes for cyclostephanoid diatoms.</title>
        <authorList>
            <person name="Roberts W.R."/>
            <person name="Alverson A.J."/>
        </authorList>
    </citation>
    <scope>NUCLEOTIDE SEQUENCE [LARGE SCALE GENOMIC DNA]</scope>
    <source>
        <strain evidence="3 4">AJA232-27</strain>
    </source>
</reference>
<feature type="compositionally biased region" description="Low complexity" evidence="1">
    <location>
        <begin position="628"/>
        <end position="639"/>
    </location>
</feature>
<evidence type="ECO:0000259" key="2">
    <source>
        <dbReference type="Pfam" id="PF12237"/>
    </source>
</evidence>
<dbReference type="EMBL" id="JALLBG020000088">
    <property type="protein sequence ID" value="KAL3766161.1"/>
    <property type="molecule type" value="Genomic_DNA"/>
</dbReference>
<evidence type="ECO:0000256" key="1">
    <source>
        <dbReference type="SAM" id="MobiDB-lite"/>
    </source>
</evidence>
<gene>
    <name evidence="3" type="ORF">ACHAWU_004161</name>
</gene>
<keyword evidence="4" id="KW-1185">Reference proteome</keyword>
<dbReference type="AlphaFoldDB" id="A0ABD3MW41"/>
<feature type="domain" description="PCIF1 WW" evidence="2">
    <location>
        <begin position="314"/>
        <end position="525"/>
    </location>
</feature>
<sequence>MIYSRRLGTYWEPLLPVPSIIMTTTTTSNSSENGENYYYDDDHANNELRGRKMNERYRHETLQLLRGEIEFQFRRVFKKAMIGNNTKRGGDNNVHTLFLHLGGEDDGKKKKNKQEKKKRGQLKSDDNEADEAKCNIGTNNTFDGNNDNNERQYNDDNDKEDYILRTIFASQPFQKITQKLQKKFFNLAEEHYCAFLVEMQKCSNRLLEEERKQQASCVGGGGGRKKRKQRHNEHHGMPKITIVDNDHDGDDDIPAGEERDRQVAVTFMGISLRINEKHRKKLLSLYERTLCNLLRMHRDSEDTDDTEVQIQQQYNRLQQQFPKLLFSLLLRYDALEGAGLQSAIPPTVFRYLHRRFGCEFECFASPFNCYWLEKDDYVIGREGGVGGRYGSAYGDTDAMFGSFGSFFDIDFLNLSFGEGTCSRGGCYQANPPFASEFIEKMYHRMHHFLTLSERTSESREDDSHIKSNEKGVNVDEEMDTIPLMFVVFVPAWSKCSGWKMLSSSSYLTKHVLLSQKEDVHYYAEGTQHRRKLHRSSDRASHGNDIGKAGHRIASFDTSVFFLQNDAAKSKWPIVGEDQKLLKNAFAMIPTSDDEESEEKKRKISPRRQKAEQSCTATPDRINHGNCTSNSSNAASMVSSLVEKTKKRRKNKSDKVKSEGGAGGDAVPGKKKKRLMSGGQDELRILASIRF</sequence>
<dbReference type="InterPro" id="IPR022035">
    <property type="entry name" value="PCIF1_WW"/>
</dbReference>
<dbReference type="Pfam" id="PF12237">
    <property type="entry name" value="PCIF1_WW"/>
    <property type="match status" value="1"/>
</dbReference>
<feature type="region of interest" description="Disordered" evidence="1">
    <location>
        <begin position="590"/>
        <end position="679"/>
    </location>
</feature>
<organism evidence="3 4">
    <name type="scientific">Discostella pseudostelligera</name>
    <dbReference type="NCBI Taxonomy" id="259834"/>
    <lineage>
        <taxon>Eukaryota</taxon>
        <taxon>Sar</taxon>
        <taxon>Stramenopiles</taxon>
        <taxon>Ochrophyta</taxon>
        <taxon>Bacillariophyta</taxon>
        <taxon>Coscinodiscophyceae</taxon>
        <taxon>Thalassiosirophycidae</taxon>
        <taxon>Stephanodiscales</taxon>
        <taxon>Stephanodiscaceae</taxon>
        <taxon>Discostella</taxon>
    </lineage>
</organism>
<feature type="region of interest" description="Disordered" evidence="1">
    <location>
        <begin position="216"/>
        <end position="247"/>
    </location>
</feature>
<feature type="compositionally biased region" description="Basic and acidic residues" evidence="1">
    <location>
        <begin position="122"/>
        <end position="133"/>
    </location>
</feature>
<feature type="compositionally biased region" description="Basic residues" evidence="1">
    <location>
        <begin position="109"/>
        <end position="121"/>
    </location>
</feature>
<comment type="caution">
    <text evidence="3">The sequence shown here is derived from an EMBL/GenBank/DDBJ whole genome shotgun (WGS) entry which is preliminary data.</text>
</comment>
<dbReference type="Proteomes" id="UP001530293">
    <property type="component" value="Unassembled WGS sequence"/>
</dbReference>
<protein>
    <recommendedName>
        <fullName evidence="2">PCIF1 WW domain-containing protein</fullName>
    </recommendedName>
</protein>
<dbReference type="InterPro" id="IPR039881">
    <property type="entry name" value="PCIF1-like"/>
</dbReference>
<proteinExistence type="predicted"/>
<feature type="compositionally biased region" description="Low complexity" evidence="1">
    <location>
        <begin position="135"/>
        <end position="147"/>
    </location>
</feature>
<evidence type="ECO:0000313" key="3">
    <source>
        <dbReference type="EMBL" id="KAL3766161.1"/>
    </source>
</evidence>